<dbReference type="EMBL" id="DRWN01000015">
    <property type="protein sequence ID" value="HHK67858.1"/>
    <property type="molecule type" value="Genomic_DNA"/>
</dbReference>
<feature type="domain" description="FAD-dependent oxidoreductase 2 FAD-binding" evidence="6">
    <location>
        <begin position="162"/>
        <end position="275"/>
    </location>
</feature>
<name>A0A7C5L8V5_CALS0</name>
<keyword evidence="3" id="KW-0274">FAD</keyword>
<feature type="region of interest" description="Disordered" evidence="5">
    <location>
        <begin position="269"/>
        <end position="292"/>
    </location>
</feature>
<evidence type="ECO:0000313" key="7">
    <source>
        <dbReference type="EMBL" id="HHK67858.1"/>
    </source>
</evidence>
<dbReference type="InterPro" id="IPR006311">
    <property type="entry name" value="TAT_signal"/>
</dbReference>
<evidence type="ECO:0000256" key="2">
    <source>
        <dbReference type="ARBA" id="ARBA00022630"/>
    </source>
</evidence>
<evidence type="ECO:0000256" key="3">
    <source>
        <dbReference type="ARBA" id="ARBA00022827"/>
    </source>
</evidence>
<keyword evidence="4" id="KW-0560">Oxidoreductase</keyword>
<sequence length="292" mass="31160">MAQRPAFSRRSFIQGLAAGVVVGGVAVGAPLGILQRPEPVYWKPPEKWDMEADVVVVGFGVAGSAAAVEAADKGASVIVLDKSSTPGGNGVMSGGNIGVINSSIQKEKNLVSNPADWYKSVQALMKATHWEPPFPDRDMKYIENAGRDIGDWLAGLGVEYESVAATTLRTKGGGAGLVSALQKAAKNKGVRVETEMKAVQLVARPDTNMVLGVVAERAGQRVFIKTRRAVVLTTGGFAANKELLKYYSPTGYHSVPITFGSKQRRRYLDGAGVGRGDSQHIPYQRLPRHSED</sequence>
<dbReference type="PANTHER" id="PTHR43400:SF10">
    <property type="entry name" value="3-OXOSTEROID 1-DEHYDROGENASE"/>
    <property type="match status" value="1"/>
</dbReference>
<dbReference type="AlphaFoldDB" id="A0A7C5L8V5"/>
<feature type="domain" description="FAD-dependent oxidoreductase 2 FAD-binding" evidence="6">
    <location>
        <begin position="53"/>
        <end position="125"/>
    </location>
</feature>
<dbReference type="InterPro" id="IPR003953">
    <property type="entry name" value="FAD-dep_OxRdtase_2_FAD-bd"/>
</dbReference>
<evidence type="ECO:0000256" key="4">
    <source>
        <dbReference type="ARBA" id="ARBA00023002"/>
    </source>
</evidence>
<dbReference type="GO" id="GO:0016491">
    <property type="term" value="F:oxidoreductase activity"/>
    <property type="evidence" value="ECO:0007669"/>
    <property type="project" value="UniProtKB-KW"/>
</dbReference>
<evidence type="ECO:0000256" key="1">
    <source>
        <dbReference type="ARBA" id="ARBA00001974"/>
    </source>
</evidence>
<dbReference type="Pfam" id="PF00890">
    <property type="entry name" value="FAD_binding_2"/>
    <property type="match status" value="2"/>
</dbReference>
<organism evidence="7">
    <name type="scientific">Caldiarchaeum subterraneum</name>
    <dbReference type="NCBI Taxonomy" id="311458"/>
    <lineage>
        <taxon>Archaea</taxon>
        <taxon>Nitrososphaerota</taxon>
        <taxon>Candidatus Caldarchaeales</taxon>
        <taxon>Candidatus Caldarchaeaceae</taxon>
        <taxon>Candidatus Caldarchaeum</taxon>
    </lineage>
</organism>
<accession>A0A7C5L8V5</accession>
<proteinExistence type="predicted"/>
<comment type="caution">
    <text evidence="7">The sequence shown here is derived from an EMBL/GenBank/DDBJ whole genome shotgun (WGS) entry which is preliminary data.</text>
</comment>
<evidence type="ECO:0000256" key="5">
    <source>
        <dbReference type="SAM" id="MobiDB-lite"/>
    </source>
</evidence>
<dbReference type="InterPro" id="IPR036188">
    <property type="entry name" value="FAD/NAD-bd_sf"/>
</dbReference>
<protein>
    <submittedName>
        <fullName evidence="7">FAD-dependent oxidoreductase</fullName>
    </submittedName>
</protein>
<gene>
    <name evidence="7" type="ORF">ENM11_01705</name>
</gene>
<dbReference type="NCBIfam" id="TIGR01409">
    <property type="entry name" value="TAT_signal_seq"/>
    <property type="match status" value="1"/>
</dbReference>
<reference evidence="7" key="1">
    <citation type="journal article" date="2020" name="mSystems">
        <title>Genome- and Community-Level Interaction Insights into Carbon Utilization and Element Cycling Functions of Hydrothermarchaeota in Hydrothermal Sediment.</title>
        <authorList>
            <person name="Zhou Z."/>
            <person name="Liu Y."/>
            <person name="Xu W."/>
            <person name="Pan J."/>
            <person name="Luo Z.H."/>
            <person name="Li M."/>
        </authorList>
    </citation>
    <scope>NUCLEOTIDE SEQUENCE [LARGE SCALE GENOMIC DNA]</scope>
    <source>
        <strain evidence="7">SpSt-1056</strain>
    </source>
</reference>
<keyword evidence="2" id="KW-0285">Flavoprotein</keyword>
<evidence type="ECO:0000259" key="6">
    <source>
        <dbReference type="Pfam" id="PF00890"/>
    </source>
</evidence>
<dbReference type="PANTHER" id="PTHR43400">
    <property type="entry name" value="FUMARATE REDUCTASE"/>
    <property type="match status" value="1"/>
</dbReference>
<dbReference type="Gene3D" id="3.50.50.60">
    <property type="entry name" value="FAD/NAD(P)-binding domain"/>
    <property type="match status" value="2"/>
</dbReference>
<dbReference type="PROSITE" id="PS51318">
    <property type="entry name" value="TAT"/>
    <property type="match status" value="1"/>
</dbReference>
<dbReference type="SUPFAM" id="SSF51905">
    <property type="entry name" value="FAD/NAD(P)-binding domain"/>
    <property type="match status" value="1"/>
</dbReference>
<dbReference type="InterPro" id="IPR019546">
    <property type="entry name" value="TAT_signal_bac_arc"/>
</dbReference>
<dbReference type="InterPro" id="IPR050315">
    <property type="entry name" value="FAD-oxidoreductase_2"/>
</dbReference>
<comment type="cofactor">
    <cofactor evidence="1">
        <name>FAD</name>
        <dbReference type="ChEBI" id="CHEBI:57692"/>
    </cofactor>
</comment>